<organism evidence="1 2">
    <name type="scientific">Portunus trituberculatus</name>
    <name type="common">Swimming crab</name>
    <name type="synonym">Neptunus trituberculatus</name>
    <dbReference type="NCBI Taxonomy" id="210409"/>
    <lineage>
        <taxon>Eukaryota</taxon>
        <taxon>Metazoa</taxon>
        <taxon>Ecdysozoa</taxon>
        <taxon>Arthropoda</taxon>
        <taxon>Crustacea</taxon>
        <taxon>Multicrustacea</taxon>
        <taxon>Malacostraca</taxon>
        <taxon>Eumalacostraca</taxon>
        <taxon>Eucarida</taxon>
        <taxon>Decapoda</taxon>
        <taxon>Pleocyemata</taxon>
        <taxon>Brachyura</taxon>
        <taxon>Eubrachyura</taxon>
        <taxon>Portunoidea</taxon>
        <taxon>Portunidae</taxon>
        <taxon>Portuninae</taxon>
        <taxon>Portunus</taxon>
    </lineage>
</organism>
<reference evidence="1 2" key="1">
    <citation type="submission" date="2019-05" db="EMBL/GenBank/DDBJ databases">
        <title>Another draft genome of Portunus trituberculatus and its Hox gene families provides insights of decapod evolution.</title>
        <authorList>
            <person name="Jeong J.-H."/>
            <person name="Song I."/>
            <person name="Kim S."/>
            <person name="Choi T."/>
            <person name="Kim D."/>
            <person name="Ryu S."/>
            <person name="Kim W."/>
        </authorList>
    </citation>
    <scope>NUCLEOTIDE SEQUENCE [LARGE SCALE GENOMIC DNA]</scope>
    <source>
        <tissue evidence="1">Muscle</tissue>
    </source>
</reference>
<proteinExistence type="predicted"/>
<evidence type="ECO:0000313" key="1">
    <source>
        <dbReference type="EMBL" id="MPC10236.1"/>
    </source>
</evidence>
<dbReference type="EMBL" id="VSRR010000107">
    <property type="protein sequence ID" value="MPC10236.1"/>
    <property type="molecule type" value="Genomic_DNA"/>
</dbReference>
<keyword evidence="2" id="KW-1185">Reference proteome</keyword>
<accession>A0A5B7CPC0</accession>
<dbReference type="Proteomes" id="UP000324222">
    <property type="component" value="Unassembled WGS sequence"/>
</dbReference>
<sequence>MVPLYHGGLLFSSSRRHDTPRPCGEASGIKKAFQNPDFSSSLSQKRGRAGGPTCLAAAVVVVVEEREVEEEQFALKEEWRCGL</sequence>
<name>A0A5B7CPC0_PORTR</name>
<gene>
    <name evidence="1" type="ORF">E2C01_002867</name>
</gene>
<protein>
    <submittedName>
        <fullName evidence="1">Uncharacterized protein</fullName>
    </submittedName>
</protein>
<evidence type="ECO:0000313" key="2">
    <source>
        <dbReference type="Proteomes" id="UP000324222"/>
    </source>
</evidence>
<dbReference type="AlphaFoldDB" id="A0A5B7CPC0"/>
<comment type="caution">
    <text evidence="1">The sequence shown here is derived from an EMBL/GenBank/DDBJ whole genome shotgun (WGS) entry which is preliminary data.</text>
</comment>